<sequence length="582" mass="66509">MYRTHTCGELRSTHVGEIVEIAGWVERIRDLGGIKFIILRDRYGIVQVVVTPESEAYSPALEIGREWVIKVKGVVKKRPEETITETPTGEIEVYAENLEILSKAALPPFYPGEKVSEDLKLKYRYIDLRSENMRRNIVLRHKMAQAAREFLNSHGFIEIETPDLTKSTPEGARDFLVPSRLQKGKFYALPQSPQLFKQLLMVAGFDKYYQFARCFRDEDLRADRQPEFTQIDIEMSFVEMEDILEIMEKFVKYVYSKVGIELPEKFDRLTYDEVMEKYGSDKPDRRIGMELTDFTDYFKNTDFKIIRNIIDNGGSVKGFVAKIPISRKIASEYEEVVKESGLGGLLWFKVEKVVVSPTAKFLGDEYKKISEDFALEEGEVVLIAAHKNREILNTALGNLRIKLGKKYFKDLMKGFDAFWVVDFPFLEWDEEENRYVARHHPFTMPHVEDLNKDPAQIKAYAYDMILNGNELGGGSIRIHKKEVQERVFDIIGLSKEEAETKFGFLLEALQYGAPPHGGIAFGFDRMVAIAAGLDNIREVIAFPKTSSGACLLTGAPSRVSNEQLNELSIKIDGGESYENDKS</sequence>
<evidence type="ECO:0000256" key="6">
    <source>
        <dbReference type="ARBA" id="ARBA00023146"/>
    </source>
</evidence>
<dbReference type="Pfam" id="PF00152">
    <property type="entry name" value="tRNA-synt_2"/>
    <property type="match status" value="1"/>
</dbReference>
<feature type="binding site" evidence="7">
    <location>
        <position position="470"/>
    </location>
    <ligand>
        <name>ATP</name>
        <dbReference type="ChEBI" id="CHEBI:30616"/>
    </ligand>
</feature>
<dbReference type="InterPro" id="IPR004115">
    <property type="entry name" value="GAD-like_sf"/>
</dbReference>
<feature type="binding site" evidence="7">
    <location>
        <position position="439"/>
    </location>
    <ligand>
        <name>L-aspartate</name>
        <dbReference type="ChEBI" id="CHEBI:29991"/>
    </ligand>
</feature>
<feature type="domain" description="Aminoacyl-transfer RNA synthetases class-II family profile" evidence="8">
    <location>
        <begin position="139"/>
        <end position="543"/>
    </location>
</feature>
<protein>
    <recommendedName>
        <fullName evidence="7">Aspartate--tRNA ligase</fullName>
        <ecNumber evidence="7">6.1.1.12</ecNumber>
    </recommendedName>
    <alternativeName>
        <fullName evidence="7">Aspartyl-tRNA synthetase</fullName>
        <shortName evidence="7">AspRS</shortName>
    </alternativeName>
</protein>
<comment type="similarity">
    <text evidence="1 7">Belongs to the class-II aminoacyl-tRNA synthetase family. Type 1 subfamily.</text>
</comment>
<organism evidence="9 10">
    <name type="scientific">Thermosipho ferrireducens</name>
    <dbReference type="NCBI Taxonomy" id="2571116"/>
    <lineage>
        <taxon>Bacteria</taxon>
        <taxon>Thermotogati</taxon>
        <taxon>Thermotogota</taxon>
        <taxon>Thermotogae</taxon>
        <taxon>Thermotogales</taxon>
        <taxon>Fervidobacteriaceae</taxon>
        <taxon>Thermosipho</taxon>
    </lineage>
</organism>
<feature type="binding site" evidence="7">
    <location>
        <position position="477"/>
    </location>
    <ligand>
        <name>L-aspartate</name>
        <dbReference type="ChEBI" id="CHEBI:29991"/>
    </ligand>
</feature>
<dbReference type="CDD" id="cd04317">
    <property type="entry name" value="EcAspRS_like_N"/>
    <property type="match status" value="1"/>
</dbReference>
<evidence type="ECO:0000256" key="7">
    <source>
        <dbReference type="HAMAP-Rule" id="MF_00044"/>
    </source>
</evidence>
<accession>A0ABX7S8N3</accession>
<evidence type="ECO:0000256" key="5">
    <source>
        <dbReference type="ARBA" id="ARBA00022917"/>
    </source>
</evidence>
<dbReference type="SUPFAM" id="SSF55681">
    <property type="entry name" value="Class II aaRS and biotin synthetases"/>
    <property type="match status" value="1"/>
</dbReference>
<dbReference type="InterPro" id="IPR004364">
    <property type="entry name" value="Aa-tRNA-synt_II"/>
</dbReference>
<gene>
    <name evidence="7 9" type="primary">aspS</name>
    <name evidence="9" type="ORF">JYK00_07985</name>
</gene>
<dbReference type="PROSITE" id="PS50862">
    <property type="entry name" value="AA_TRNA_LIGASE_II"/>
    <property type="match status" value="1"/>
</dbReference>
<evidence type="ECO:0000256" key="3">
    <source>
        <dbReference type="ARBA" id="ARBA00022741"/>
    </source>
</evidence>
<dbReference type="EC" id="6.1.1.12" evidence="7"/>
<comment type="subcellular location">
    <subcellularLocation>
        <location evidence="7">Cytoplasm</location>
    </subcellularLocation>
</comment>
<dbReference type="InterPro" id="IPR045864">
    <property type="entry name" value="aa-tRNA-synth_II/BPL/LPL"/>
</dbReference>
<evidence type="ECO:0000256" key="4">
    <source>
        <dbReference type="ARBA" id="ARBA00022840"/>
    </source>
</evidence>
<comment type="caution">
    <text evidence="7">Lacks conserved residue(s) required for the propagation of feature annotation.</text>
</comment>
<dbReference type="InterPro" id="IPR004365">
    <property type="entry name" value="NA-bd_OB_tRNA"/>
</dbReference>
<dbReference type="HAMAP" id="MF_00044">
    <property type="entry name" value="Asp_tRNA_synth_type1"/>
    <property type="match status" value="1"/>
</dbReference>
<keyword evidence="3 7" id="KW-0547">Nucleotide-binding</keyword>
<keyword evidence="5 7" id="KW-0648">Protein biosynthesis</keyword>
<dbReference type="InterPro" id="IPR002312">
    <property type="entry name" value="Asp/Asn-tRNA-synth_IIb"/>
</dbReference>
<dbReference type="GO" id="GO:0004815">
    <property type="term" value="F:aspartate-tRNA ligase activity"/>
    <property type="evidence" value="ECO:0007669"/>
    <property type="project" value="UniProtKB-EC"/>
</dbReference>
<evidence type="ECO:0000313" key="10">
    <source>
        <dbReference type="Proteomes" id="UP000671862"/>
    </source>
</evidence>
<keyword evidence="10" id="KW-1185">Reference proteome</keyword>
<dbReference type="Gene3D" id="3.30.1360.30">
    <property type="entry name" value="GAD-like domain"/>
    <property type="match status" value="1"/>
</dbReference>
<dbReference type="CDD" id="cd00777">
    <property type="entry name" value="AspRS_core"/>
    <property type="match status" value="1"/>
</dbReference>
<dbReference type="InterPro" id="IPR047089">
    <property type="entry name" value="Asp-tRNA-ligase_1_N"/>
</dbReference>
<dbReference type="SUPFAM" id="SSF50249">
    <property type="entry name" value="Nucleic acid-binding proteins"/>
    <property type="match status" value="1"/>
</dbReference>
<dbReference type="InterPro" id="IPR029351">
    <property type="entry name" value="GAD_dom"/>
</dbReference>
<reference evidence="9 10" key="1">
    <citation type="submission" date="2021-03" db="EMBL/GenBank/DDBJ databases">
        <title>Thermosipho ferrireducens sp.nov., an anaerobic thermophilic iron-reducing bacterium isolated from a deep-sea hydrothermal sulfide deposits.</title>
        <authorList>
            <person name="Zeng X."/>
            <person name="Chen Y."/>
            <person name="Shao Z."/>
        </authorList>
    </citation>
    <scope>NUCLEOTIDE SEQUENCE [LARGE SCALE GENOMIC DNA]</scope>
    <source>
        <strain evidence="9 10">JL129W03</strain>
    </source>
</reference>
<feature type="binding site" evidence="7">
    <location>
        <position position="225"/>
    </location>
    <ligand>
        <name>ATP</name>
        <dbReference type="ChEBI" id="CHEBI:30616"/>
    </ligand>
</feature>
<dbReference type="InterPro" id="IPR047090">
    <property type="entry name" value="AspRS_core"/>
</dbReference>
<dbReference type="PANTHER" id="PTHR22594:SF5">
    <property type="entry name" value="ASPARTATE--TRNA LIGASE, MITOCHONDRIAL"/>
    <property type="match status" value="1"/>
</dbReference>
<dbReference type="Proteomes" id="UP000671862">
    <property type="component" value="Chromosome"/>
</dbReference>
<feature type="binding site" evidence="7">
    <location>
        <position position="216"/>
    </location>
    <ligand>
        <name>L-aspartate</name>
        <dbReference type="ChEBI" id="CHEBI:29991"/>
    </ligand>
</feature>
<evidence type="ECO:0000313" key="9">
    <source>
        <dbReference type="EMBL" id="QTA38951.1"/>
    </source>
</evidence>
<feature type="binding site" evidence="7">
    <location>
        <begin position="216"/>
        <end position="218"/>
    </location>
    <ligand>
        <name>ATP</name>
        <dbReference type="ChEBI" id="CHEBI:30616"/>
    </ligand>
</feature>
<feature type="binding site" evidence="7">
    <location>
        <position position="170"/>
    </location>
    <ligand>
        <name>L-aspartate</name>
        <dbReference type="ChEBI" id="CHEBI:29991"/>
    </ligand>
</feature>
<comment type="subunit">
    <text evidence="7">Homodimer.</text>
</comment>
<dbReference type="Pfam" id="PF02938">
    <property type="entry name" value="GAD"/>
    <property type="match status" value="1"/>
</dbReference>
<keyword evidence="7" id="KW-0963">Cytoplasm</keyword>
<keyword evidence="4 7" id="KW-0067">ATP-binding</keyword>
<dbReference type="Pfam" id="PF01336">
    <property type="entry name" value="tRNA_anti-codon"/>
    <property type="match status" value="1"/>
</dbReference>
<comment type="function">
    <text evidence="7">Catalyzes the attachment of L-aspartate to tRNA(Asp) in a two-step reaction: L-aspartate is first activated by ATP to form Asp-AMP and then transferred to the acceptor end of tRNA(Asp).</text>
</comment>
<dbReference type="InterPro" id="IPR012340">
    <property type="entry name" value="NA-bd_OB-fold"/>
</dbReference>
<dbReference type="RefSeq" id="WP_207567667.1">
    <property type="nucleotide sequence ID" value="NZ_CP071446.1"/>
</dbReference>
<keyword evidence="2 7" id="KW-0436">Ligase</keyword>
<evidence type="ECO:0000256" key="1">
    <source>
        <dbReference type="ARBA" id="ARBA00006303"/>
    </source>
</evidence>
<dbReference type="EMBL" id="CP071446">
    <property type="protein sequence ID" value="QTA38951.1"/>
    <property type="molecule type" value="Genomic_DNA"/>
</dbReference>
<evidence type="ECO:0000259" key="8">
    <source>
        <dbReference type="PROSITE" id="PS50862"/>
    </source>
</evidence>
<dbReference type="NCBIfam" id="TIGR00459">
    <property type="entry name" value="aspS_bact"/>
    <property type="match status" value="1"/>
</dbReference>
<dbReference type="PRINTS" id="PR01042">
    <property type="entry name" value="TRNASYNTHASP"/>
</dbReference>
<comment type="catalytic activity">
    <reaction evidence="7">
        <text>tRNA(Asp) + L-aspartate + ATP = L-aspartyl-tRNA(Asp) + AMP + diphosphate</text>
        <dbReference type="Rhea" id="RHEA:19649"/>
        <dbReference type="Rhea" id="RHEA-COMP:9660"/>
        <dbReference type="Rhea" id="RHEA-COMP:9678"/>
        <dbReference type="ChEBI" id="CHEBI:29991"/>
        <dbReference type="ChEBI" id="CHEBI:30616"/>
        <dbReference type="ChEBI" id="CHEBI:33019"/>
        <dbReference type="ChEBI" id="CHEBI:78442"/>
        <dbReference type="ChEBI" id="CHEBI:78516"/>
        <dbReference type="ChEBI" id="CHEBI:456215"/>
        <dbReference type="EC" id="6.1.1.12"/>
    </reaction>
</comment>
<dbReference type="Gene3D" id="3.30.930.10">
    <property type="entry name" value="Bira Bifunctional Protein, Domain 2"/>
    <property type="match status" value="1"/>
</dbReference>
<evidence type="ECO:0000256" key="2">
    <source>
        <dbReference type="ARBA" id="ARBA00022598"/>
    </source>
</evidence>
<proteinExistence type="inferred from homology"/>
<keyword evidence="6 7" id="KW-0030">Aminoacyl-tRNA synthetase</keyword>
<feature type="region of interest" description="Aspartate" evidence="7">
    <location>
        <begin position="194"/>
        <end position="197"/>
    </location>
</feature>
<dbReference type="SUPFAM" id="SSF55261">
    <property type="entry name" value="GAD domain-like"/>
    <property type="match status" value="1"/>
</dbReference>
<dbReference type="PANTHER" id="PTHR22594">
    <property type="entry name" value="ASPARTYL/LYSYL-TRNA SYNTHETASE"/>
    <property type="match status" value="1"/>
</dbReference>
<feature type="binding site" evidence="7">
    <location>
        <begin position="522"/>
        <end position="525"/>
    </location>
    <ligand>
        <name>ATP</name>
        <dbReference type="ChEBI" id="CHEBI:30616"/>
    </ligand>
</feature>
<dbReference type="NCBIfam" id="NF001750">
    <property type="entry name" value="PRK00476.1"/>
    <property type="match status" value="1"/>
</dbReference>
<dbReference type="InterPro" id="IPR006195">
    <property type="entry name" value="aa-tRNA-synth_II"/>
</dbReference>
<name>A0ABX7S8N3_9BACT</name>
<dbReference type="Gene3D" id="2.40.50.140">
    <property type="entry name" value="Nucleic acid-binding proteins"/>
    <property type="match status" value="1"/>
</dbReference>
<dbReference type="InterPro" id="IPR004524">
    <property type="entry name" value="Asp-tRNA-ligase_1"/>
</dbReference>